<name>A0A2T9YQF1_9FUNG</name>
<evidence type="ECO:0000256" key="11">
    <source>
        <dbReference type="RuleBase" id="RU004517"/>
    </source>
</evidence>
<dbReference type="FunFam" id="3.30.470.10:FF:000002">
    <property type="entry name" value="Branched-chain-amino-acid aminotransferase"/>
    <property type="match status" value="1"/>
</dbReference>
<dbReference type="GO" id="GO:0005739">
    <property type="term" value="C:mitochondrion"/>
    <property type="evidence" value="ECO:0007669"/>
    <property type="project" value="TreeGrafter"/>
</dbReference>
<dbReference type="GO" id="GO:0009098">
    <property type="term" value="P:L-leucine biosynthetic process"/>
    <property type="evidence" value="ECO:0007669"/>
    <property type="project" value="TreeGrafter"/>
</dbReference>
<keyword evidence="3 11" id="KW-0032">Aminotransferase</keyword>
<dbReference type="PROSITE" id="PS00770">
    <property type="entry name" value="AA_TRANSFER_CLASS_4"/>
    <property type="match status" value="1"/>
</dbReference>
<evidence type="ECO:0000256" key="9">
    <source>
        <dbReference type="RuleBase" id="RU004106"/>
    </source>
</evidence>
<proteinExistence type="inferred from homology"/>
<dbReference type="PIRSF" id="PIRSF006468">
    <property type="entry name" value="BCAT1"/>
    <property type="match status" value="1"/>
</dbReference>
<dbReference type="InterPro" id="IPR005786">
    <property type="entry name" value="B_amino_transII"/>
</dbReference>
<evidence type="ECO:0000256" key="3">
    <source>
        <dbReference type="ARBA" id="ARBA00022576"/>
    </source>
</evidence>
<keyword evidence="4 11" id="KW-0028">Amino-acid biosynthesis</keyword>
<dbReference type="InterPro" id="IPR036038">
    <property type="entry name" value="Aminotransferase-like"/>
</dbReference>
<dbReference type="AlphaFoldDB" id="A0A2T9YQF1"/>
<evidence type="ECO:0000256" key="7">
    <source>
        <dbReference type="ARBA" id="ARBA00023304"/>
    </source>
</evidence>
<dbReference type="InterPro" id="IPR043131">
    <property type="entry name" value="BCAT-like_N"/>
</dbReference>
<evidence type="ECO:0000313" key="13">
    <source>
        <dbReference type="Proteomes" id="UP000245609"/>
    </source>
</evidence>
<evidence type="ECO:0000256" key="6">
    <source>
        <dbReference type="ARBA" id="ARBA00022898"/>
    </source>
</evidence>
<evidence type="ECO:0000256" key="5">
    <source>
        <dbReference type="ARBA" id="ARBA00022679"/>
    </source>
</evidence>
<dbReference type="GO" id="GO:0052654">
    <property type="term" value="F:L-leucine-2-oxoglutarate transaminase activity"/>
    <property type="evidence" value="ECO:0007669"/>
    <property type="project" value="RHEA"/>
</dbReference>
<dbReference type="Gene3D" id="3.20.10.10">
    <property type="entry name" value="D-amino Acid Aminotransferase, subunit A, domain 2"/>
    <property type="match status" value="1"/>
</dbReference>
<evidence type="ECO:0000256" key="1">
    <source>
        <dbReference type="ARBA" id="ARBA00001933"/>
    </source>
</evidence>
<evidence type="ECO:0000256" key="10">
    <source>
        <dbReference type="RuleBase" id="RU004516"/>
    </source>
</evidence>
<evidence type="ECO:0000256" key="8">
    <source>
        <dbReference type="PIRSR" id="PIRSR006468-1"/>
    </source>
</evidence>
<comment type="cofactor">
    <cofactor evidence="1 10">
        <name>pyridoxal 5'-phosphate</name>
        <dbReference type="ChEBI" id="CHEBI:597326"/>
    </cofactor>
</comment>
<evidence type="ECO:0000256" key="2">
    <source>
        <dbReference type="ARBA" id="ARBA00009320"/>
    </source>
</evidence>
<dbReference type="CDD" id="cd01557">
    <property type="entry name" value="BCAT_beta_family"/>
    <property type="match status" value="1"/>
</dbReference>
<evidence type="ECO:0000313" key="12">
    <source>
        <dbReference type="EMBL" id="PVU94552.1"/>
    </source>
</evidence>
<evidence type="ECO:0000256" key="4">
    <source>
        <dbReference type="ARBA" id="ARBA00022605"/>
    </source>
</evidence>
<comment type="catalytic activity">
    <reaction evidence="11">
        <text>L-isoleucine + 2-oxoglutarate = (S)-3-methyl-2-oxopentanoate + L-glutamate</text>
        <dbReference type="Rhea" id="RHEA:24801"/>
        <dbReference type="ChEBI" id="CHEBI:16810"/>
        <dbReference type="ChEBI" id="CHEBI:29985"/>
        <dbReference type="ChEBI" id="CHEBI:35146"/>
        <dbReference type="ChEBI" id="CHEBI:58045"/>
        <dbReference type="EC" id="2.6.1.42"/>
    </reaction>
</comment>
<dbReference type="InterPro" id="IPR001544">
    <property type="entry name" value="Aminotrans_IV"/>
</dbReference>
<dbReference type="STRING" id="133381.A0A2T9YQF1"/>
<keyword evidence="6 10" id="KW-0663">Pyridoxal phosphate</keyword>
<dbReference type="OrthoDB" id="1732691at2759"/>
<dbReference type="InterPro" id="IPR043132">
    <property type="entry name" value="BCAT-like_C"/>
</dbReference>
<dbReference type="NCBIfam" id="NF009897">
    <property type="entry name" value="PRK13357.1"/>
    <property type="match status" value="1"/>
</dbReference>
<gene>
    <name evidence="12" type="ORF">BB560_005929</name>
</gene>
<dbReference type="FunFam" id="3.20.10.10:FF:000004">
    <property type="entry name" value="Branched-chain-amino-acid aminotransferase"/>
    <property type="match status" value="1"/>
</dbReference>
<comment type="caution">
    <text evidence="12">The sequence shown here is derived from an EMBL/GenBank/DDBJ whole genome shotgun (WGS) entry which is preliminary data.</text>
</comment>
<dbReference type="PANTHER" id="PTHR11825:SF44">
    <property type="entry name" value="BRANCHED-CHAIN-AMINO-ACID AMINOTRANSFERASE"/>
    <property type="match status" value="1"/>
</dbReference>
<dbReference type="EC" id="2.6.1.42" evidence="11"/>
<comment type="catalytic activity">
    <reaction evidence="11">
        <text>L-leucine + 2-oxoglutarate = 4-methyl-2-oxopentanoate + L-glutamate</text>
        <dbReference type="Rhea" id="RHEA:18321"/>
        <dbReference type="ChEBI" id="CHEBI:16810"/>
        <dbReference type="ChEBI" id="CHEBI:17865"/>
        <dbReference type="ChEBI" id="CHEBI:29985"/>
        <dbReference type="ChEBI" id="CHEBI:57427"/>
        <dbReference type="EC" id="2.6.1.42"/>
    </reaction>
</comment>
<dbReference type="Proteomes" id="UP000245609">
    <property type="component" value="Unassembled WGS sequence"/>
</dbReference>
<dbReference type="Gene3D" id="3.30.470.10">
    <property type="match status" value="1"/>
</dbReference>
<organism evidence="12 13">
    <name type="scientific">Smittium megazygosporum</name>
    <dbReference type="NCBI Taxonomy" id="133381"/>
    <lineage>
        <taxon>Eukaryota</taxon>
        <taxon>Fungi</taxon>
        <taxon>Fungi incertae sedis</taxon>
        <taxon>Zoopagomycota</taxon>
        <taxon>Kickxellomycotina</taxon>
        <taxon>Harpellomycetes</taxon>
        <taxon>Harpellales</taxon>
        <taxon>Legeriomycetaceae</taxon>
        <taxon>Smittium</taxon>
    </lineage>
</organism>
<dbReference type="InterPro" id="IPR018300">
    <property type="entry name" value="Aminotrans_IV_CS"/>
</dbReference>
<feature type="modified residue" description="N6-(pyridoxal phosphate)lysine" evidence="8">
    <location>
        <position position="231"/>
    </location>
</feature>
<reference evidence="12 13" key="1">
    <citation type="journal article" date="2018" name="MBio">
        <title>Comparative Genomics Reveals the Core Gene Toolbox for the Fungus-Insect Symbiosis.</title>
        <authorList>
            <person name="Wang Y."/>
            <person name="Stata M."/>
            <person name="Wang W."/>
            <person name="Stajich J.E."/>
            <person name="White M.M."/>
            <person name="Moncalvo J.M."/>
        </authorList>
    </citation>
    <scope>NUCLEOTIDE SEQUENCE [LARGE SCALE GENOMIC DNA]</scope>
    <source>
        <strain evidence="12 13">SC-DP-2</strain>
    </source>
</reference>
<dbReference type="GO" id="GO:0052656">
    <property type="term" value="F:L-isoleucine-2-oxoglutarate transaminase activity"/>
    <property type="evidence" value="ECO:0007669"/>
    <property type="project" value="RHEA"/>
</dbReference>
<dbReference type="SUPFAM" id="SSF56752">
    <property type="entry name" value="D-aminoacid aminotransferase-like PLP-dependent enzymes"/>
    <property type="match status" value="1"/>
</dbReference>
<comment type="similarity">
    <text evidence="2 9">Belongs to the class-IV pyridoxal-phosphate-dependent aminotransferase family.</text>
</comment>
<protein>
    <recommendedName>
        <fullName evidence="11">Branched-chain-amino-acid aminotransferase</fullName>
        <ecNumber evidence="11">2.6.1.42</ecNumber>
    </recommendedName>
</protein>
<accession>A0A2T9YQF1</accession>
<dbReference type="Pfam" id="PF01063">
    <property type="entry name" value="Aminotran_4"/>
    <property type="match status" value="1"/>
</dbReference>
<comment type="catalytic activity">
    <reaction evidence="11">
        <text>L-valine + 2-oxoglutarate = 3-methyl-2-oxobutanoate + L-glutamate</text>
        <dbReference type="Rhea" id="RHEA:24813"/>
        <dbReference type="ChEBI" id="CHEBI:11851"/>
        <dbReference type="ChEBI" id="CHEBI:16810"/>
        <dbReference type="ChEBI" id="CHEBI:29985"/>
        <dbReference type="ChEBI" id="CHEBI:57762"/>
        <dbReference type="EC" id="2.6.1.42"/>
    </reaction>
</comment>
<dbReference type="InterPro" id="IPR033939">
    <property type="entry name" value="BCAT_family"/>
</dbReference>
<dbReference type="NCBIfam" id="TIGR01123">
    <property type="entry name" value="ilvE_II"/>
    <property type="match status" value="1"/>
</dbReference>
<keyword evidence="5 11" id="KW-0808">Transferase</keyword>
<dbReference type="GO" id="GO:0052655">
    <property type="term" value="F:L-valine-2-oxoglutarate transaminase activity"/>
    <property type="evidence" value="ECO:0007669"/>
    <property type="project" value="RHEA"/>
</dbReference>
<sequence>MFLLSNTLSRGSFASRRAITLALKATYSSAPKPTFYHKDLQITEVSSRKTYPPKEKLVFGHTFTDHMLEAKWTRENGWETPRIVPYHDLQISPASSSLHYALQCFEGAKAFIGTDGKPRVFRLDKNMERMNRSVTAIGLEGFDGKEAEKCIEELIRLEKNAIPSGMGYSLYLRPTVISTEPTLGVRASNSALFYVICCPCGPYFPTGFKAVKLYADTDHVRAWPGGTGGFKLGSNYAPGMYPQFLANQKGYQQILWLFGKDNHVSEAGTMNAFVFWVNEQGVLELLTPELDGTILPGVTRDSILSIARKWGEFQVTEGKITMDQIVNAVREGRLREMFGAGTACVISPIKAVGYMGSEIQVPLDPNDPNVESGPLAKRLYNEIMGIQYGEIPHEWSRIL</sequence>
<keyword evidence="7 11" id="KW-0100">Branched-chain amino acid biosynthesis</keyword>
<dbReference type="GO" id="GO:0009099">
    <property type="term" value="P:L-valine biosynthetic process"/>
    <property type="evidence" value="ECO:0007669"/>
    <property type="project" value="TreeGrafter"/>
</dbReference>
<keyword evidence="13" id="KW-1185">Reference proteome</keyword>
<dbReference type="PANTHER" id="PTHR11825">
    <property type="entry name" value="SUBGROUP IIII AMINOTRANSFERASE"/>
    <property type="match status" value="1"/>
</dbReference>
<dbReference type="EMBL" id="MBFS01002628">
    <property type="protein sequence ID" value="PVU94552.1"/>
    <property type="molecule type" value="Genomic_DNA"/>
</dbReference>